<protein>
    <submittedName>
        <fullName evidence="1">Uncharacterized protein</fullName>
    </submittedName>
</protein>
<evidence type="ECO:0000313" key="1">
    <source>
        <dbReference type="EMBL" id="MCD7454967.1"/>
    </source>
</evidence>
<proteinExistence type="predicted"/>
<keyword evidence="2" id="KW-1185">Reference proteome</keyword>
<dbReference type="PANTHER" id="PTHR31704:SF37">
    <property type="entry name" value="HEAT SHOCK PROTEIN"/>
    <property type="match status" value="1"/>
</dbReference>
<comment type="caution">
    <text evidence="1">The sequence shown here is derived from an EMBL/GenBank/DDBJ whole genome shotgun (WGS) entry which is preliminary data.</text>
</comment>
<evidence type="ECO:0000313" key="2">
    <source>
        <dbReference type="Proteomes" id="UP000823775"/>
    </source>
</evidence>
<sequence length="180" mass="20741">MRGETGLGRDAKKNTIMADGDWWERKNMEDVKYKKFRNKDLSLIWNHYNALFYDIVATRERAWAVNQEQISGIRADPNEEGINDIDGYVKEHFTNPNDKASDETLMKEEIHSLIELMSSKSTATSPSVDDPIIDKCMDILSNLHDIPEGSGIYNYTVNMFLKKDVRQVFLKMTTNEAQKS</sequence>
<organism evidence="1 2">
    <name type="scientific">Datura stramonium</name>
    <name type="common">Jimsonweed</name>
    <name type="synonym">Common thornapple</name>
    <dbReference type="NCBI Taxonomy" id="4076"/>
    <lineage>
        <taxon>Eukaryota</taxon>
        <taxon>Viridiplantae</taxon>
        <taxon>Streptophyta</taxon>
        <taxon>Embryophyta</taxon>
        <taxon>Tracheophyta</taxon>
        <taxon>Spermatophyta</taxon>
        <taxon>Magnoliopsida</taxon>
        <taxon>eudicotyledons</taxon>
        <taxon>Gunneridae</taxon>
        <taxon>Pentapetalae</taxon>
        <taxon>asterids</taxon>
        <taxon>lamiids</taxon>
        <taxon>Solanales</taxon>
        <taxon>Solanaceae</taxon>
        <taxon>Solanoideae</taxon>
        <taxon>Datureae</taxon>
        <taxon>Datura</taxon>
    </lineage>
</organism>
<dbReference type="PANTHER" id="PTHR31704">
    <property type="entry name" value="MYB/SANT-LIKE DNA-BINDING DOMAIN PROTEIN-RELATED"/>
    <property type="match status" value="1"/>
</dbReference>
<gene>
    <name evidence="1" type="ORF">HAX54_026661</name>
</gene>
<dbReference type="EMBL" id="JACEIK010000324">
    <property type="protein sequence ID" value="MCD7454967.1"/>
    <property type="molecule type" value="Genomic_DNA"/>
</dbReference>
<accession>A0ABS8S817</accession>
<name>A0ABS8S817_DATST</name>
<reference evidence="1 2" key="1">
    <citation type="journal article" date="2021" name="BMC Genomics">
        <title>Datura genome reveals duplications of psychoactive alkaloid biosynthetic genes and high mutation rate following tissue culture.</title>
        <authorList>
            <person name="Rajewski A."/>
            <person name="Carter-House D."/>
            <person name="Stajich J."/>
            <person name="Litt A."/>
        </authorList>
    </citation>
    <scope>NUCLEOTIDE SEQUENCE [LARGE SCALE GENOMIC DNA]</scope>
    <source>
        <strain evidence="1">AR-01</strain>
    </source>
</reference>
<dbReference type="Proteomes" id="UP000823775">
    <property type="component" value="Unassembled WGS sequence"/>
</dbReference>